<proteinExistence type="predicted"/>
<evidence type="ECO:0000313" key="2">
    <source>
        <dbReference type="Proteomes" id="UP001611494"/>
    </source>
</evidence>
<dbReference type="RefSeq" id="WP_397060416.1">
    <property type="nucleotide sequence ID" value="NZ_JBIRYL010000001.1"/>
</dbReference>
<gene>
    <name evidence="1" type="ORF">ACH49Z_06560</name>
</gene>
<accession>A0ABW7VSC6</accession>
<sequence>MQWLGFTIGVTSSVDSFYGRVVQPLREWTPAAPKQAEPLLPAAAGAVGG</sequence>
<dbReference type="Proteomes" id="UP001611494">
    <property type="component" value="Unassembled WGS sequence"/>
</dbReference>
<keyword evidence="2" id="KW-1185">Reference proteome</keyword>
<organism evidence="1 2">
    <name type="scientific">Nocardia testacea</name>
    <dbReference type="NCBI Taxonomy" id="248551"/>
    <lineage>
        <taxon>Bacteria</taxon>
        <taxon>Bacillati</taxon>
        <taxon>Actinomycetota</taxon>
        <taxon>Actinomycetes</taxon>
        <taxon>Mycobacteriales</taxon>
        <taxon>Nocardiaceae</taxon>
        <taxon>Nocardia</taxon>
    </lineage>
</organism>
<comment type="caution">
    <text evidence="1">The sequence shown here is derived from an EMBL/GenBank/DDBJ whole genome shotgun (WGS) entry which is preliminary data.</text>
</comment>
<name>A0ABW7VSC6_9NOCA</name>
<evidence type="ECO:0000313" key="1">
    <source>
        <dbReference type="EMBL" id="MFI2229496.1"/>
    </source>
</evidence>
<protein>
    <submittedName>
        <fullName evidence="1">Uncharacterized protein</fullName>
    </submittedName>
</protein>
<dbReference type="EMBL" id="JBIRYL010000001">
    <property type="protein sequence ID" value="MFI2229496.1"/>
    <property type="molecule type" value="Genomic_DNA"/>
</dbReference>
<reference evidence="1 2" key="1">
    <citation type="submission" date="2024-10" db="EMBL/GenBank/DDBJ databases">
        <title>The Natural Products Discovery Center: Release of the First 8490 Sequenced Strains for Exploring Actinobacteria Biosynthetic Diversity.</title>
        <authorList>
            <person name="Kalkreuter E."/>
            <person name="Kautsar S.A."/>
            <person name="Yang D."/>
            <person name="Bader C.D."/>
            <person name="Teijaro C.N."/>
            <person name="Fluegel L."/>
            <person name="Davis C.M."/>
            <person name="Simpson J.R."/>
            <person name="Lauterbach L."/>
            <person name="Steele A.D."/>
            <person name="Gui C."/>
            <person name="Meng S."/>
            <person name="Li G."/>
            <person name="Viehrig K."/>
            <person name="Ye F."/>
            <person name="Su P."/>
            <person name="Kiefer A.F."/>
            <person name="Nichols A."/>
            <person name="Cepeda A.J."/>
            <person name="Yan W."/>
            <person name="Fan B."/>
            <person name="Jiang Y."/>
            <person name="Adhikari A."/>
            <person name="Zheng C.-J."/>
            <person name="Schuster L."/>
            <person name="Cowan T.M."/>
            <person name="Smanski M.J."/>
            <person name="Chevrette M.G."/>
            <person name="De Carvalho L.P.S."/>
            <person name="Shen B."/>
        </authorList>
    </citation>
    <scope>NUCLEOTIDE SEQUENCE [LARGE SCALE GENOMIC DNA]</scope>
    <source>
        <strain evidence="1 2">NPDC019377</strain>
    </source>
</reference>